<dbReference type="GO" id="GO:0016301">
    <property type="term" value="F:kinase activity"/>
    <property type="evidence" value="ECO:0007669"/>
    <property type="project" value="UniProtKB-KW"/>
</dbReference>
<dbReference type="PANTHER" id="PTHR36203:SF1">
    <property type="entry name" value="ASCORBATE-SPECIFIC PTS SYSTEM EIIA COMPONENT"/>
    <property type="match status" value="1"/>
</dbReference>
<evidence type="ECO:0000259" key="11">
    <source>
        <dbReference type="PROSITE" id="PS51094"/>
    </source>
</evidence>
<feature type="domain" description="PTS EIIA type-2" evidence="11">
    <location>
        <begin position="5"/>
        <end position="148"/>
    </location>
</feature>
<keyword evidence="4" id="KW-0597">Phosphoprotein</keyword>
<evidence type="ECO:0000256" key="4">
    <source>
        <dbReference type="ARBA" id="ARBA00022553"/>
    </source>
</evidence>
<evidence type="ECO:0000256" key="8">
    <source>
        <dbReference type="ARBA" id="ARBA00037387"/>
    </source>
</evidence>
<evidence type="ECO:0000256" key="6">
    <source>
        <dbReference type="ARBA" id="ARBA00022683"/>
    </source>
</evidence>
<evidence type="ECO:0000256" key="5">
    <source>
        <dbReference type="ARBA" id="ARBA00022679"/>
    </source>
</evidence>
<evidence type="ECO:0000313" key="12">
    <source>
        <dbReference type="EMBL" id="TDL32305.1"/>
    </source>
</evidence>
<dbReference type="PROSITE" id="PS51094">
    <property type="entry name" value="PTS_EIIA_TYPE_2"/>
    <property type="match status" value="1"/>
</dbReference>
<dbReference type="GO" id="GO:0005737">
    <property type="term" value="C:cytoplasm"/>
    <property type="evidence" value="ECO:0007669"/>
    <property type="project" value="UniProtKB-SubCell"/>
</dbReference>
<dbReference type="InterPro" id="IPR002178">
    <property type="entry name" value="PTS_EIIA_type-2_dom"/>
</dbReference>
<evidence type="ECO:0000313" key="13">
    <source>
        <dbReference type="Proteomes" id="UP000294621"/>
    </source>
</evidence>
<name>A0A4R5XN77_9MICC</name>
<comment type="subcellular location">
    <subcellularLocation>
        <location evidence="1">Cytoplasm</location>
    </subcellularLocation>
</comment>
<protein>
    <recommendedName>
        <fullName evidence="9">Ascorbate-specific PTS system EIIA component</fullName>
    </recommendedName>
    <alternativeName>
        <fullName evidence="10">Ascorbate-specific phosphotransferase enzyme IIA component</fullName>
    </alternativeName>
</protein>
<evidence type="ECO:0000256" key="2">
    <source>
        <dbReference type="ARBA" id="ARBA00022448"/>
    </source>
</evidence>
<comment type="caution">
    <text evidence="12">The sequence shown here is derived from an EMBL/GenBank/DDBJ whole genome shotgun (WGS) entry which is preliminary data.</text>
</comment>
<dbReference type="InterPro" id="IPR051351">
    <property type="entry name" value="Ascorbate-PTS_EIIA_comp"/>
</dbReference>
<keyword evidence="12" id="KW-0762">Sugar transport</keyword>
<keyword evidence="3" id="KW-0963">Cytoplasm</keyword>
<dbReference type="PANTHER" id="PTHR36203">
    <property type="entry name" value="ASCORBATE-SPECIFIC PTS SYSTEM EIIA COMPONENT"/>
    <property type="match status" value="1"/>
</dbReference>
<dbReference type="Pfam" id="PF00359">
    <property type="entry name" value="PTS_EIIA_2"/>
    <property type="match status" value="1"/>
</dbReference>
<evidence type="ECO:0000256" key="7">
    <source>
        <dbReference type="ARBA" id="ARBA00022777"/>
    </source>
</evidence>
<dbReference type="RefSeq" id="WP_133351958.1">
    <property type="nucleotide sequence ID" value="NZ_SMZQ01000014.1"/>
</dbReference>
<keyword evidence="2" id="KW-0813">Transport</keyword>
<evidence type="ECO:0000256" key="1">
    <source>
        <dbReference type="ARBA" id="ARBA00004496"/>
    </source>
</evidence>
<accession>A0A4R5XN77</accession>
<dbReference type="InterPro" id="IPR016152">
    <property type="entry name" value="PTrfase/Anion_transptr"/>
</dbReference>
<dbReference type="Proteomes" id="UP000294621">
    <property type="component" value="Unassembled WGS sequence"/>
</dbReference>
<dbReference type="SUPFAM" id="SSF55804">
    <property type="entry name" value="Phoshotransferase/anion transport protein"/>
    <property type="match status" value="1"/>
</dbReference>
<organism evidence="12 13">
    <name type="scientific">Arthrobacter nitrophenolicus</name>
    <dbReference type="NCBI Taxonomy" id="683150"/>
    <lineage>
        <taxon>Bacteria</taxon>
        <taxon>Bacillati</taxon>
        <taxon>Actinomycetota</taxon>
        <taxon>Actinomycetes</taxon>
        <taxon>Micrococcales</taxon>
        <taxon>Micrococcaceae</taxon>
        <taxon>Arthrobacter</taxon>
    </lineage>
</organism>
<evidence type="ECO:0000256" key="10">
    <source>
        <dbReference type="ARBA" id="ARBA00042072"/>
    </source>
</evidence>
<evidence type="ECO:0000256" key="9">
    <source>
        <dbReference type="ARBA" id="ARBA00041175"/>
    </source>
</evidence>
<keyword evidence="5" id="KW-0808">Transferase</keyword>
<gene>
    <name evidence="12" type="ORF">E2R57_19700</name>
</gene>
<keyword evidence="6" id="KW-0598">Phosphotransferase system</keyword>
<dbReference type="CDD" id="cd00211">
    <property type="entry name" value="PTS_IIA_fru"/>
    <property type="match status" value="1"/>
</dbReference>
<dbReference type="OrthoDB" id="1634238at2"/>
<dbReference type="GO" id="GO:0009401">
    <property type="term" value="P:phosphoenolpyruvate-dependent sugar phosphotransferase system"/>
    <property type="evidence" value="ECO:0007669"/>
    <property type="project" value="UniProtKB-KW"/>
</dbReference>
<dbReference type="Gene3D" id="3.40.930.10">
    <property type="entry name" value="Mannitol-specific EII, Chain A"/>
    <property type="match status" value="1"/>
</dbReference>
<dbReference type="AlphaFoldDB" id="A0A4R5XN77"/>
<comment type="function">
    <text evidence="8">The phosphoenolpyruvate-dependent sugar phosphotransferase system (sugar PTS), a major carbohydrate active transport system, catalyzes the phosphorylation of incoming sugar substrates concomitantly with their translocation across the cell membrane. The enzyme II UlaABC PTS system is involved in ascorbate transport.</text>
</comment>
<reference evidence="12 13" key="1">
    <citation type="submission" date="2019-03" db="EMBL/GenBank/DDBJ databases">
        <title>Genome Sequencing and Assembly of Various Microbes Isolated from Partially Reclaimed Soil and Acid Mine Drainage (AMD) Site.</title>
        <authorList>
            <person name="Steinbock B."/>
            <person name="Bechtold R."/>
            <person name="Sevigny J.L."/>
            <person name="Thomas D."/>
            <person name="Cuthill L.R."/>
            <person name="Aveiro Johannsen E.J."/>
            <person name="Thomas K."/>
            <person name="Ghosh A."/>
        </authorList>
    </citation>
    <scope>NUCLEOTIDE SEQUENCE [LARGE SCALE GENOMIC DNA]</scope>
    <source>
        <strain evidence="12 13">S-A1</strain>
    </source>
</reference>
<proteinExistence type="predicted"/>
<sequence length="153" mass="15888">MAINLAEELSSITTNATASDWREAIRHAGDGLVAGGVTTEAYTDQMIAAVEEHGPYIVIAPGVALAHARPSESVKKGGLSWVSLASPVEFGHKSNDPVSLVIGLAALDHTAHIEVLRAVAGILSDPAARRRLDAAESADDVRSFLADAAPSNK</sequence>
<keyword evidence="7" id="KW-0418">Kinase</keyword>
<dbReference type="EMBL" id="SMZQ01000014">
    <property type="protein sequence ID" value="TDL32305.1"/>
    <property type="molecule type" value="Genomic_DNA"/>
</dbReference>
<evidence type="ECO:0000256" key="3">
    <source>
        <dbReference type="ARBA" id="ARBA00022490"/>
    </source>
</evidence>